<feature type="non-terminal residue" evidence="1">
    <location>
        <position position="1"/>
    </location>
</feature>
<reference evidence="1" key="1">
    <citation type="journal article" date="2018" name="Genome Biol.">
        <title>SKESA: strategic k-mer extension for scrupulous assemblies.</title>
        <authorList>
            <person name="Souvorov A."/>
            <person name="Agarwala R."/>
            <person name="Lipman D.J."/>
        </authorList>
    </citation>
    <scope>NUCLEOTIDE SEQUENCE</scope>
    <source>
        <strain evidence="1">Salmonella enterica</strain>
    </source>
</reference>
<accession>A0A734GS29</accession>
<name>A0A734GS29_SALTM</name>
<proteinExistence type="predicted"/>
<evidence type="ECO:0000313" key="1">
    <source>
        <dbReference type="EMBL" id="HAE6258885.1"/>
    </source>
</evidence>
<comment type="caution">
    <text evidence="1">The sequence shown here is derived from an EMBL/GenBank/DDBJ whole genome shotgun (WGS) entry which is preliminary data.</text>
</comment>
<reference evidence="1" key="2">
    <citation type="submission" date="2018-07" db="EMBL/GenBank/DDBJ databases">
        <authorList>
            <consortium name="NCBI Pathogen Detection Project"/>
        </authorList>
    </citation>
    <scope>NUCLEOTIDE SEQUENCE</scope>
    <source>
        <strain evidence="1">Salmonella enterica</strain>
    </source>
</reference>
<dbReference type="EMBL" id="DAASNS010000185">
    <property type="protein sequence ID" value="HAE6258885.1"/>
    <property type="molecule type" value="Genomic_DNA"/>
</dbReference>
<keyword evidence="1" id="KW-0808">Transferase</keyword>
<organism evidence="1">
    <name type="scientific">Salmonella typhimurium</name>
    <dbReference type="NCBI Taxonomy" id="90371"/>
    <lineage>
        <taxon>Bacteria</taxon>
        <taxon>Pseudomonadati</taxon>
        <taxon>Pseudomonadota</taxon>
        <taxon>Gammaproteobacteria</taxon>
        <taxon>Enterobacterales</taxon>
        <taxon>Enterobacteriaceae</taxon>
        <taxon>Salmonella</taxon>
    </lineage>
</organism>
<dbReference type="AlphaFoldDB" id="A0A734GS29"/>
<sequence length="24" mass="2773">NVLLSNIANNSLFHKISYIENKIK</sequence>
<gene>
    <name evidence="1" type="ORF">G4J07_005100</name>
</gene>
<dbReference type="GO" id="GO:0016740">
    <property type="term" value="F:transferase activity"/>
    <property type="evidence" value="ECO:0007669"/>
    <property type="project" value="UniProtKB-KW"/>
</dbReference>
<protein>
    <submittedName>
        <fullName evidence="1">Glycosyltransferase family 2 protein</fullName>
    </submittedName>
</protein>